<evidence type="ECO:0000256" key="1">
    <source>
        <dbReference type="ARBA" id="ARBA00006328"/>
    </source>
</evidence>
<evidence type="ECO:0000256" key="2">
    <source>
        <dbReference type="ARBA" id="ARBA00022857"/>
    </source>
</evidence>
<dbReference type="AlphaFoldDB" id="A0A8G0P7Z5"/>
<dbReference type="Pfam" id="PF05368">
    <property type="entry name" value="NmrA"/>
    <property type="match status" value="1"/>
</dbReference>
<evidence type="ECO:0000313" key="5">
    <source>
        <dbReference type="Proteomes" id="UP000826661"/>
    </source>
</evidence>
<evidence type="ECO:0000259" key="3">
    <source>
        <dbReference type="Pfam" id="PF05368"/>
    </source>
</evidence>
<dbReference type="SUPFAM" id="SSF51735">
    <property type="entry name" value="NAD(P)-binding Rossmann-fold domains"/>
    <property type="match status" value="1"/>
</dbReference>
<dbReference type="InterPro" id="IPR036291">
    <property type="entry name" value="NAD(P)-bd_dom_sf"/>
</dbReference>
<evidence type="ECO:0000313" key="4">
    <source>
        <dbReference type="EMBL" id="QYS92745.1"/>
    </source>
</evidence>
<protein>
    <submittedName>
        <fullName evidence="4">NmrA family protein</fullName>
    </submittedName>
</protein>
<dbReference type="InterPro" id="IPR051164">
    <property type="entry name" value="NmrA-like_oxidored"/>
</dbReference>
<sequence length="392" mass="43730">MLVDTIVYISPLDIQRAKNILINNFTTITQLQRNIQAQAQSINSTLHIYNMPETVLVIGGTGAQGVPVVKALTSDGKYAARVITRNASSPEAKELAAIPGVTIFEGDSYHEPTLLKAFEGVSYLFANTNGFAIGEKAEVYWGTRLYELSRQFGLKHFLYAGLEYATKLGNYNAKYRTGHLDGKGKVVDFIAAQPTKPMAWSVLTSCLYMEGLSELLRPFPNPSDPETMLFALPIGTAKMPLIYLEDYGSYARWLFDHPERSNGLELHVGTEDIAWKDVAAAFTEVTGKKASHWDVSLDEYFKLGIFPEPDAIVGRAAGGGNDPTLFTFRQNFSGFWNTWKDELTKRDYALLDDILPNRVKSVKEWMVKVGYTGEPSSVLKDYRDQGFFAKDK</sequence>
<proteinExistence type="inferred from homology"/>
<keyword evidence="2" id="KW-0521">NADP</keyword>
<dbReference type="GO" id="GO:0005634">
    <property type="term" value="C:nucleus"/>
    <property type="evidence" value="ECO:0007669"/>
    <property type="project" value="TreeGrafter"/>
</dbReference>
<dbReference type="Proteomes" id="UP000826661">
    <property type="component" value="Chromosome I"/>
</dbReference>
<accession>A0A8G0P7Z5</accession>
<dbReference type="InterPro" id="IPR008030">
    <property type="entry name" value="NmrA-like"/>
</dbReference>
<dbReference type="Gene3D" id="3.40.50.720">
    <property type="entry name" value="NAD(P)-binding Rossmann-like Domain"/>
    <property type="match status" value="1"/>
</dbReference>
<dbReference type="Gene3D" id="3.90.25.10">
    <property type="entry name" value="UDP-galactose 4-epimerase, domain 1"/>
    <property type="match status" value="1"/>
</dbReference>
<gene>
    <name evidence="4" type="ORF">H0G86_000143</name>
</gene>
<comment type="similarity">
    <text evidence="1">Belongs to the NmrA-type oxidoreductase family.</text>
</comment>
<feature type="domain" description="NmrA-like" evidence="3">
    <location>
        <begin position="53"/>
        <end position="309"/>
    </location>
</feature>
<dbReference type="EMBL" id="CP075864">
    <property type="protein sequence ID" value="QYS92745.1"/>
    <property type="molecule type" value="Genomic_DNA"/>
</dbReference>
<dbReference type="PANTHER" id="PTHR42748:SF14">
    <property type="entry name" value="SNOAL-LIKE DOMAIN-CONTAINING PROTEIN"/>
    <property type="match status" value="1"/>
</dbReference>
<organism evidence="4 5">
    <name type="scientific">Trichoderma simmonsii</name>
    <dbReference type="NCBI Taxonomy" id="1491479"/>
    <lineage>
        <taxon>Eukaryota</taxon>
        <taxon>Fungi</taxon>
        <taxon>Dikarya</taxon>
        <taxon>Ascomycota</taxon>
        <taxon>Pezizomycotina</taxon>
        <taxon>Sordariomycetes</taxon>
        <taxon>Hypocreomycetidae</taxon>
        <taxon>Hypocreales</taxon>
        <taxon>Hypocreaceae</taxon>
        <taxon>Trichoderma</taxon>
    </lineage>
</organism>
<name>A0A8G0P7Z5_9HYPO</name>
<reference evidence="4 5" key="1">
    <citation type="journal article" date="2021" name="BMC Genomics">
        <title>Telomere-to-telomere genome assembly of asparaginase-producing Trichoderma simmonsii.</title>
        <authorList>
            <person name="Chung D."/>
            <person name="Kwon Y.M."/>
            <person name="Yang Y."/>
        </authorList>
    </citation>
    <scope>NUCLEOTIDE SEQUENCE [LARGE SCALE GENOMIC DNA]</scope>
    <source>
        <strain evidence="4 5">GH-Sj1</strain>
    </source>
</reference>
<keyword evidence="5" id="KW-1185">Reference proteome</keyword>
<dbReference type="PANTHER" id="PTHR42748">
    <property type="entry name" value="NITROGEN METABOLITE REPRESSION PROTEIN NMRA FAMILY MEMBER"/>
    <property type="match status" value="1"/>
</dbReference>